<reference evidence="2 3" key="1">
    <citation type="submission" date="2016-05" db="EMBL/GenBank/DDBJ databases">
        <title>Single-cell genome of chain-forming Candidatus Thiomargarita nelsonii and comparison to other large sulfur-oxidizing bacteria.</title>
        <authorList>
            <person name="Winkel M."/>
            <person name="Salman V."/>
            <person name="Woyke T."/>
            <person name="Schulz-Vogt H."/>
            <person name="Richter M."/>
            <person name="Flood B."/>
            <person name="Bailey J."/>
            <person name="Amann R."/>
            <person name="Mussmann M."/>
        </authorList>
    </citation>
    <scope>NUCLEOTIDE SEQUENCE [LARGE SCALE GENOMIC DNA]</scope>
    <source>
        <strain evidence="2 3">THI036</strain>
    </source>
</reference>
<evidence type="ECO:0000313" key="3">
    <source>
        <dbReference type="Proteomes" id="UP000076962"/>
    </source>
</evidence>
<sequence length="63" mass="7230">MIALEYVKAIEIVKSKATMRVGAYSYRRVSLTRFCLFPCADVVCLAFMFFVIAFYTMPFAIKS</sequence>
<dbReference type="EMBL" id="LUTY01000036">
    <property type="protein sequence ID" value="OAD24041.1"/>
    <property type="molecule type" value="Genomic_DNA"/>
</dbReference>
<evidence type="ECO:0000256" key="1">
    <source>
        <dbReference type="SAM" id="Phobius"/>
    </source>
</evidence>
<organism evidence="2 3">
    <name type="scientific">Candidatus Thiomargarita nelsonii</name>
    <dbReference type="NCBI Taxonomy" id="1003181"/>
    <lineage>
        <taxon>Bacteria</taxon>
        <taxon>Pseudomonadati</taxon>
        <taxon>Pseudomonadota</taxon>
        <taxon>Gammaproteobacteria</taxon>
        <taxon>Thiotrichales</taxon>
        <taxon>Thiotrichaceae</taxon>
        <taxon>Thiomargarita</taxon>
    </lineage>
</organism>
<keyword evidence="1" id="KW-0472">Membrane</keyword>
<keyword evidence="1" id="KW-1133">Transmembrane helix</keyword>
<keyword evidence="3" id="KW-1185">Reference proteome</keyword>
<protein>
    <submittedName>
        <fullName evidence="2">Uncharacterized protein</fullName>
    </submittedName>
</protein>
<dbReference type="AlphaFoldDB" id="A0A176S7F0"/>
<feature type="transmembrane region" description="Helical" evidence="1">
    <location>
        <begin position="34"/>
        <end position="57"/>
    </location>
</feature>
<accession>A0A176S7F0</accession>
<keyword evidence="1" id="KW-0812">Transmembrane</keyword>
<evidence type="ECO:0000313" key="2">
    <source>
        <dbReference type="EMBL" id="OAD24041.1"/>
    </source>
</evidence>
<name>A0A176S7F0_9GAMM</name>
<comment type="caution">
    <text evidence="2">The sequence shown here is derived from an EMBL/GenBank/DDBJ whole genome shotgun (WGS) entry which is preliminary data.</text>
</comment>
<gene>
    <name evidence="2" type="ORF">THIOM_000109</name>
</gene>
<proteinExistence type="predicted"/>
<dbReference type="Proteomes" id="UP000076962">
    <property type="component" value="Unassembled WGS sequence"/>
</dbReference>